<evidence type="ECO:0000313" key="1">
    <source>
        <dbReference type="EMBL" id="REE81625.1"/>
    </source>
</evidence>
<dbReference type="EMBL" id="QTTQ01000010">
    <property type="protein sequence ID" value="REE81625.1"/>
    <property type="molecule type" value="Genomic_DNA"/>
</dbReference>
<dbReference type="Proteomes" id="UP000256429">
    <property type="component" value="Unassembled WGS sequence"/>
</dbReference>
<reference evidence="1 2" key="1">
    <citation type="submission" date="2018-08" db="EMBL/GenBank/DDBJ databases">
        <title>Genomic Encyclopedia of Type Strains, Phase III (KMG-III): the genomes of soil and plant-associated and newly described type strains.</title>
        <authorList>
            <person name="Whitman W."/>
        </authorList>
    </citation>
    <scope>NUCLEOTIDE SEQUENCE [LARGE SCALE GENOMIC DNA]</scope>
    <source>
        <strain evidence="1 2">325-5</strain>
    </source>
</reference>
<dbReference type="RefSeq" id="WP_115879081.1">
    <property type="nucleotide sequence ID" value="NZ_QTTQ01000010.1"/>
</dbReference>
<gene>
    <name evidence="1" type="ORF">BX611_1160</name>
</gene>
<dbReference type="OrthoDB" id="6077795at2"/>
<comment type="caution">
    <text evidence="1">The sequence shown here is derived from an EMBL/GenBank/DDBJ whole genome shotgun (WGS) entry which is preliminary data.</text>
</comment>
<evidence type="ECO:0000313" key="2">
    <source>
        <dbReference type="Proteomes" id="UP000256429"/>
    </source>
</evidence>
<evidence type="ECO:0008006" key="3">
    <source>
        <dbReference type="Google" id="ProtNLM"/>
    </source>
</evidence>
<organism evidence="1 2">
    <name type="scientific">Lutibacter oceani</name>
    <dbReference type="NCBI Taxonomy" id="1853311"/>
    <lineage>
        <taxon>Bacteria</taxon>
        <taxon>Pseudomonadati</taxon>
        <taxon>Bacteroidota</taxon>
        <taxon>Flavobacteriia</taxon>
        <taxon>Flavobacteriales</taxon>
        <taxon>Flavobacteriaceae</taxon>
        <taxon>Lutibacter</taxon>
    </lineage>
</organism>
<keyword evidence="2" id="KW-1185">Reference proteome</keyword>
<accession>A0A3D9RY90</accession>
<dbReference type="PROSITE" id="PS51257">
    <property type="entry name" value="PROKAR_LIPOPROTEIN"/>
    <property type="match status" value="1"/>
</dbReference>
<name>A0A3D9RY90_9FLAO</name>
<sequence>MIKYRYIILLLLFISCHTTKITNSWKNDSYKNYQPKKVLVLGITPNKEARDFYEKNLTFELNKRNIRAYEGFNILEPDFLNLNQAEQEIENEVEELIELGFDTVLLATVKGFEERIPFDGNIFKNNDSFYGFENYYFLNQDIYNDRDYFKKYKVFHLEVSLYNISNKNQKKLVWLATYDIVDPKKIKNTIKKCISKILKSLEKEGIIPLIN</sequence>
<dbReference type="AlphaFoldDB" id="A0A3D9RY90"/>
<protein>
    <recommendedName>
        <fullName evidence="3">Lipoprotein</fullName>
    </recommendedName>
</protein>
<proteinExistence type="predicted"/>